<dbReference type="InterPro" id="IPR027417">
    <property type="entry name" value="P-loop_NTPase"/>
</dbReference>
<dbReference type="SUPFAM" id="SSF52200">
    <property type="entry name" value="Toll/Interleukin receptor TIR domain"/>
    <property type="match status" value="1"/>
</dbReference>
<organism evidence="5 6">
    <name type="scientific">Lactuca saligna</name>
    <name type="common">Willowleaf lettuce</name>
    <dbReference type="NCBI Taxonomy" id="75948"/>
    <lineage>
        <taxon>Eukaryota</taxon>
        <taxon>Viridiplantae</taxon>
        <taxon>Streptophyta</taxon>
        <taxon>Embryophyta</taxon>
        <taxon>Tracheophyta</taxon>
        <taxon>Spermatophyta</taxon>
        <taxon>Magnoliopsida</taxon>
        <taxon>eudicotyledons</taxon>
        <taxon>Gunneridae</taxon>
        <taxon>Pentapetalae</taxon>
        <taxon>asterids</taxon>
        <taxon>campanulids</taxon>
        <taxon>Asterales</taxon>
        <taxon>Asteraceae</taxon>
        <taxon>Cichorioideae</taxon>
        <taxon>Cichorieae</taxon>
        <taxon>Lactucinae</taxon>
        <taxon>Lactuca</taxon>
    </lineage>
</organism>
<keyword evidence="2" id="KW-0677">Repeat</keyword>
<gene>
    <name evidence="5" type="ORF">LSALG_LOCUS10982</name>
</gene>
<proteinExistence type="predicted"/>
<dbReference type="Gene3D" id="3.40.50.10140">
    <property type="entry name" value="Toll/interleukin-1 receptor homology (TIR) domain"/>
    <property type="match status" value="1"/>
</dbReference>
<dbReference type="InterPro" id="IPR058192">
    <property type="entry name" value="WHD_ROQ1-like"/>
</dbReference>
<evidence type="ECO:0000256" key="1">
    <source>
        <dbReference type="ARBA" id="ARBA00022614"/>
    </source>
</evidence>
<dbReference type="SMART" id="SM00369">
    <property type="entry name" value="LRR_TYP"/>
    <property type="match status" value="4"/>
</dbReference>
<dbReference type="Pfam" id="PF23282">
    <property type="entry name" value="WHD_ROQ1"/>
    <property type="match status" value="1"/>
</dbReference>
<dbReference type="Pfam" id="PF23598">
    <property type="entry name" value="LRR_14"/>
    <property type="match status" value="1"/>
</dbReference>
<dbReference type="GO" id="GO:0007165">
    <property type="term" value="P:signal transduction"/>
    <property type="evidence" value="ECO:0007669"/>
    <property type="project" value="InterPro"/>
</dbReference>
<dbReference type="InterPro" id="IPR055414">
    <property type="entry name" value="LRR_R13L4/SHOC2-like"/>
</dbReference>
<protein>
    <recommendedName>
        <fullName evidence="4">TIR domain-containing protein</fullName>
    </recommendedName>
</protein>
<dbReference type="InterPro" id="IPR044974">
    <property type="entry name" value="Disease_R_plants"/>
</dbReference>
<evidence type="ECO:0000256" key="3">
    <source>
        <dbReference type="ARBA" id="ARBA00022821"/>
    </source>
</evidence>
<feature type="domain" description="TIR" evidence="4">
    <location>
        <begin position="19"/>
        <end position="184"/>
    </location>
</feature>
<sequence length="791" mass="89583">MVSPNAKRKLKGCFVTRETLYRQHVVGIGQEVRKSFLDHLYVALQWQEIVTFKDDKNLTKLKIIKDDLFESIEESKFHIIILSKPYAASTWHEAKVIKRIVQKISLELRSTNLKADEYLVGMESRIRDIISSLEMDVEDGRMIGIKGIGGGGKMTLATAVFDKTCFPFEVKSIVGNIREVSKSSMFGLQSLQKQVLSIVIKDINFIISSVRDGKSLMKKNLPGKKVLLVLDDMDHLDQLEALAGELNWFKGGSRIIITTRDEQLLVAHGVKVIHDVTLLSQSDATRVFNRYAFGKDIPINMCKELSLQVVHYVTGLPLTIKVLGSFLCGKDELEWKDAPERLKKIPLKETLEKLELSYTILDHDYKDIFLDVACLLEGWRKDDAIRELECCELHARIGLRVLEQRSLITITHNQELGMHDHIQELGWNMVRRLHPTKPIRHSRLWMRGEIEDVLTYKSVAATIAIATHTHPWLGKQDLTILDCGLLPNLEKLNFSNCSDLVRLNTPHGSLRRLAQLDLNGCQSLDTVSFIKQLEMLQVLEDLVFLDFSHSSLTTLDCGLVPNLQKLNIEKCYQLVELHVPIGCLRSLVYLDIGVVCFFEVKMYAVCGPHLQASAAEELGSLQVLNIHGCKNLKRLQSGICGLRSLKHLNLVGSAIEEVPKDLGHLESLETLDLSSTPLKHLPNSICKLKHLKTLHLASCKDLKKLPKDLGLLESLEELSLQQCKIRDVPISICKLKHLRELNLRCCDQLERLPKKLRDLERLKELNVYATGITHLPQSISLLKGLKIVGFE</sequence>
<keyword evidence="3" id="KW-0611">Plant defense</keyword>
<dbReference type="InterPro" id="IPR002182">
    <property type="entry name" value="NB-ARC"/>
</dbReference>
<dbReference type="InterPro" id="IPR032675">
    <property type="entry name" value="LRR_dom_sf"/>
</dbReference>
<dbReference type="Gene3D" id="3.40.50.300">
    <property type="entry name" value="P-loop containing nucleotide triphosphate hydrolases"/>
    <property type="match status" value="1"/>
</dbReference>
<dbReference type="GO" id="GO:0006952">
    <property type="term" value="P:defense response"/>
    <property type="evidence" value="ECO:0007669"/>
    <property type="project" value="UniProtKB-KW"/>
</dbReference>
<name>A0AA35V4J1_LACSI</name>
<dbReference type="InterPro" id="IPR003591">
    <property type="entry name" value="Leu-rich_rpt_typical-subtyp"/>
</dbReference>
<keyword evidence="1" id="KW-0433">Leucine-rich repeat</keyword>
<dbReference type="InterPro" id="IPR000157">
    <property type="entry name" value="TIR_dom"/>
</dbReference>
<evidence type="ECO:0000313" key="5">
    <source>
        <dbReference type="EMBL" id="CAI9270686.1"/>
    </source>
</evidence>
<dbReference type="SUPFAM" id="SSF52540">
    <property type="entry name" value="P-loop containing nucleoside triphosphate hydrolases"/>
    <property type="match status" value="1"/>
</dbReference>
<dbReference type="GO" id="GO:0051707">
    <property type="term" value="P:response to other organism"/>
    <property type="evidence" value="ECO:0007669"/>
    <property type="project" value="UniProtKB-ARBA"/>
</dbReference>
<dbReference type="GO" id="GO:0043531">
    <property type="term" value="F:ADP binding"/>
    <property type="evidence" value="ECO:0007669"/>
    <property type="project" value="InterPro"/>
</dbReference>
<dbReference type="Gene3D" id="3.80.10.10">
    <property type="entry name" value="Ribonuclease Inhibitor"/>
    <property type="match status" value="2"/>
</dbReference>
<dbReference type="Gene3D" id="1.10.8.430">
    <property type="entry name" value="Helical domain of apoptotic protease-activating factors"/>
    <property type="match status" value="1"/>
</dbReference>
<keyword evidence="6" id="KW-1185">Reference proteome</keyword>
<dbReference type="Pfam" id="PF01582">
    <property type="entry name" value="TIR"/>
    <property type="match status" value="1"/>
</dbReference>
<evidence type="ECO:0000313" key="6">
    <source>
        <dbReference type="Proteomes" id="UP001177003"/>
    </source>
</evidence>
<evidence type="ECO:0000256" key="2">
    <source>
        <dbReference type="ARBA" id="ARBA00022737"/>
    </source>
</evidence>
<accession>A0AA35V4J1</accession>
<dbReference type="EMBL" id="OX465078">
    <property type="protein sequence ID" value="CAI9270686.1"/>
    <property type="molecule type" value="Genomic_DNA"/>
</dbReference>
<dbReference type="Pfam" id="PF00931">
    <property type="entry name" value="NB-ARC"/>
    <property type="match status" value="1"/>
</dbReference>
<dbReference type="PANTHER" id="PTHR11017:SF544">
    <property type="entry name" value="ADP-RIBOSYL CYCLASE_CYCLIC ADP-RIBOSE HYDROLASE"/>
    <property type="match status" value="1"/>
</dbReference>
<dbReference type="PRINTS" id="PR00364">
    <property type="entry name" value="DISEASERSIST"/>
</dbReference>
<dbReference type="PROSITE" id="PS50104">
    <property type="entry name" value="TIR"/>
    <property type="match status" value="1"/>
</dbReference>
<dbReference type="InterPro" id="IPR042197">
    <property type="entry name" value="Apaf_helical"/>
</dbReference>
<evidence type="ECO:0000259" key="4">
    <source>
        <dbReference type="PROSITE" id="PS50104"/>
    </source>
</evidence>
<dbReference type="PANTHER" id="PTHR11017">
    <property type="entry name" value="LEUCINE-RICH REPEAT-CONTAINING PROTEIN"/>
    <property type="match status" value="1"/>
</dbReference>
<dbReference type="Proteomes" id="UP001177003">
    <property type="component" value="Chromosome 2"/>
</dbReference>
<dbReference type="SUPFAM" id="SSF52047">
    <property type="entry name" value="RNI-like"/>
    <property type="match status" value="2"/>
</dbReference>
<dbReference type="InterPro" id="IPR035897">
    <property type="entry name" value="Toll_tir_struct_dom_sf"/>
</dbReference>
<reference evidence="5" key="1">
    <citation type="submission" date="2023-04" db="EMBL/GenBank/DDBJ databases">
        <authorList>
            <person name="Vijverberg K."/>
            <person name="Xiong W."/>
            <person name="Schranz E."/>
        </authorList>
    </citation>
    <scope>NUCLEOTIDE SEQUENCE</scope>
</reference>
<dbReference type="AlphaFoldDB" id="A0AA35V4J1"/>